<gene>
    <name evidence="2" type="ORF">Fadolivirus_1_1294</name>
</gene>
<keyword evidence="1" id="KW-0472">Membrane</keyword>
<evidence type="ECO:0000256" key="1">
    <source>
        <dbReference type="SAM" id="Phobius"/>
    </source>
</evidence>
<evidence type="ECO:0000313" key="2">
    <source>
        <dbReference type="EMBL" id="QKF94752.1"/>
    </source>
</evidence>
<organism evidence="2 3">
    <name type="scientific">Fadolivirus FV1/VV64</name>
    <dbReference type="NCBI Taxonomy" id="3070911"/>
    <lineage>
        <taxon>Viruses</taxon>
        <taxon>Varidnaviria</taxon>
        <taxon>Bamfordvirae</taxon>
        <taxon>Nucleocytoviricota</taxon>
        <taxon>Megaviricetes</taxon>
        <taxon>Imitervirales</taxon>
        <taxon>Mimiviridae</taxon>
        <taxon>Klosneuvirinae</taxon>
        <taxon>Fadolivirus</taxon>
        <taxon>Fadolivirus algeromassiliense</taxon>
    </lineage>
</organism>
<name>A0A7D3V622_9VIRU</name>
<sequence>MDFLFFVCFSVVELGLLLNLYKFNIMLDCLEYFRPYKIFPWSNPGQVSSSSPLWLIAHLATALVHIFLSFVIIADRKHASTQENGYLRQWHNVSHWIFSLLILMNINHFGEADLMTAIIANGTPLAIAWIAYFSNWKYRDMIYFGAVTSPVLFEAVLRAKSWM</sequence>
<keyword evidence="3" id="KW-1185">Reference proteome</keyword>
<keyword evidence="1" id="KW-0812">Transmembrane</keyword>
<dbReference type="Proteomes" id="UP001162001">
    <property type="component" value="Segment"/>
</dbReference>
<feature type="transmembrane region" description="Helical" evidence="1">
    <location>
        <begin position="53"/>
        <end position="73"/>
    </location>
</feature>
<dbReference type="EMBL" id="MT418680">
    <property type="protein sequence ID" value="QKF94752.1"/>
    <property type="molecule type" value="Genomic_DNA"/>
</dbReference>
<keyword evidence="1" id="KW-1133">Transmembrane helix</keyword>
<reference evidence="2 3" key="1">
    <citation type="submission" date="2020-04" db="EMBL/GenBank/DDBJ databases">
        <title>Advantages and limits of metagenomic assembly and binning of a giant virus.</title>
        <authorList>
            <person name="Schulz F."/>
            <person name="Andreani J."/>
            <person name="Francis R."/>
            <person name="Boudjemaa H."/>
            <person name="Bou Khalil J.Y."/>
            <person name="Lee J."/>
            <person name="La Scola B."/>
            <person name="Woyke T."/>
        </authorList>
    </citation>
    <scope>NUCLEOTIDE SEQUENCE [LARGE SCALE GENOMIC DNA]</scope>
    <source>
        <strain evidence="2 3">FV1/VV64</strain>
    </source>
</reference>
<proteinExistence type="predicted"/>
<evidence type="ECO:0000313" key="3">
    <source>
        <dbReference type="Proteomes" id="UP001162001"/>
    </source>
</evidence>
<feature type="transmembrane region" description="Helical" evidence="1">
    <location>
        <begin position="116"/>
        <end position="134"/>
    </location>
</feature>
<accession>A0A7D3V622</accession>
<feature type="transmembrane region" description="Helical" evidence="1">
    <location>
        <begin position="93"/>
        <end position="110"/>
    </location>
</feature>
<protein>
    <submittedName>
        <fullName evidence="2">Uncharacterized protein</fullName>
    </submittedName>
</protein>